<organism evidence="1 2">
    <name type="scientific">Hypoxylon rubiginosum</name>
    <dbReference type="NCBI Taxonomy" id="110542"/>
    <lineage>
        <taxon>Eukaryota</taxon>
        <taxon>Fungi</taxon>
        <taxon>Dikarya</taxon>
        <taxon>Ascomycota</taxon>
        <taxon>Pezizomycotina</taxon>
        <taxon>Sordariomycetes</taxon>
        <taxon>Xylariomycetidae</taxon>
        <taxon>Xylariales</taxon>
        <taxon>Hypoxylaceae</taxon>
        <taxon>Hypoxylon</taxon>
    </lineage>
</organism>
<dbReference type="Proteomes" id="UP001497680">
    <property type="component" value="Unassembled WGS sequence"/>
</dbReference>
<protein>
    <submittedName>
        <fullName evidence="1">P-loop containing nucleoside triphosphate hydrolase protein</fullName>
    </submittedName>
</protein>
<comment type="caution">
    <text evidence="1">The sequence shown here is derived from an EMBL/GenBank/DDBJ whole genome shotgun (WGS) entry which is preliminary data.</text>
</comment>
<accession>A0ACC0CPZ6</accession>
<evidence type="ECO:0000313" key="1">
    <source>
        <dbReference type="EMBL" id="KAI6082451.1"/>
    </source>
</evidence>
<keyword evidence="2" id="KW-1185">Reference proteome</keyword>
<sequence>MGPSETQSRLGLRKVVPAEGVTDKTTVDIIAIHGLDTESPRTWEFDTKDGSRIVNWLQDSDMLPAAAPDARIYTYDWNAKVFDNAPVQTLLGHADNLLGLVAAEHGTSGRPIIFIASCFGGLVLAEAICRAAQEGSQYRRILRSTVGIVFLATPFSGTGAAGPASWLVVVKGIMGEQASGQLIGDLKVNHDFVCERVQKFTEIANANTIRLPIWCFFETGTTNIASKILPPQIAKIWSKGRILVTQSSACLHGFRHRGLGKAHVMMNKFKGKDCPDFIQVKEVIQFILEEAPNTLNRREKDAKKPHFVVPFGRNENFVGRETILQQLLSRIPPDANQDDCQRTALEGLGGIGKTQIALEAAHHVRDQHPDCSVFWVPAVDATNFENAYRQIGEALGILGLSDDKADVKTLVKAALSRESAGSWLLIIDNADDLELLFTVTRLLAYLPFSRKGSILLTTRIHEAAIRFETRGNPITLKEMSDSEADKLLCSSLEDGQICDIESKRSLLKLLTNLPLAIKQASAYMRSNRRVTISKYLERCQSGDKGMVKLLSRDFEDPDRAETSLNPVATTWLISFSHILRDCPLAAQYLKHICFLAEKDIPISLLSQEPDQWETDEAISVLQGYAFIMEHQERDSFDIHRLVRLAMRNWLQTNGEWQEWATKVFQRLTNEYPFPKHENRAIWMRYLPHGQAVLHLRNEFADKETGLLFNVAESYFKLGKYSEAEQMYRQTLELRERVLGREHPSTLGSMNALAITLNSQGKYEGAEQLQKQALKGYQKVLGREHPDTLDSMNNLALVLNRQGKYVLRTSISRLDIGRIGCLDFR</sequence>
<gene>
    <name evidence="1" type="ORF">F4821DRAFT_247158</name>
</gene>
<keyword evidence="1" id="KW-0378">Hydrolase</keyword>
<name>A0ACC0CPZ6_9PEZI</name>
<reference evidence="1 2" key="1">
    <citation type="journal article" date="2022" name="New Phytol.">
        <title>Ecological generalism drives hyperdiversity of secondary metabolite gene clusters in xylarialean endophytes.</title>
        <authorList>
            <person name="Franco M.E.E."/>
            <person name="Wisecaver J.H."/>
            <person name="Arnold A.E."/>
            <person name="Ju Y.M."/>
            <person name="Slot J.C."/>
            <person name="Ahrendt S."/>
            <person name="Moore L.P."/>
            <person name="Eastman K.E."/>
            <person name="Scott K."/>
            <person name="Konkel Z."/>
            <person name="Mondo S.J."/>
            <person name="Kuo A."/>
            <person name="Hayes R.D."/>
            <person name="Haridas S."/>
            <person name="Andreopoulos B."/>
            <person name="Riley R."/>
            <person name="LaButti K."/>
            <person name="Pangilinan J."/>
            <person name="Lipzen A."/>
            <person name="Amirebrahimi M."/>
            <person name="Yan J."/>
            <person name="Adam C."/>
            <person name="Keymanesh K."/>
            <person name="Ng V."/>
            <person name="Louie K."/>
            <person name="Northen T."/>
            <person name="Drula E."/>
            <person name="Henrissat B."/>
            <person name="Hsieh H.M."/>
            <person name="Youens-Clark K."/>
            <person name="Lutzoni F."/>
            <person name="Miadlikowska J."/>
            <person name="Eastwood D.C."/>
            <person name="Hamelin R.C."/>
            <person name="Grigoriev I.V."/>
            <person name="U'Ren J.M."/>
        </authorList>
    </citation>
    <scope>NUCLEOTIDE SEQUENCE [LARGE SCALE GENOMIC DNA]</scope>
    <source>
        <strain evidence="1 2">ER1909</strain>
    </source>
</reference>
<dbReference type="EMBL" id="MU394371">
    <property type="protein sequence ID" value="KAI6082451.1"/>
    <property type="molecule type" value="Genomic_DNA"/>
</dbReference>
<proteinExistence type="predicted"/>
<evidence type="ECO:0000313" key="2">
    <source>
        <dbReference type="Proteomes" id="UP001497680"/>
    </source>
</evidence>